<protein>
    <recommendedName>
        <fullName evidence="2">DC1 domain-containing protein</fullName>
    </recommendedName>
</protein>
<comment type="caution">
    <text evidence="3">The sequence shown here is derived from an EMBL/GenBank/DDBJ whole genome shotgun (WGS) entry which is preliminary data.</text>
</comment>
<feature type="domain" description="DC1" evidence="2">
    <location>
        <begin position="61"/>
        <end position="113"/>
    </location>
</feature>
<dbReference type="OrthoDB" id="1036688at2759"/>
<name>A0A2G9GEJ0_9LAMI</name>
<dbReference type="InterPro" id="IPR004146">
    <property type="entry name" value="DC1"/>
</dbReference>
<dbReference type="Pfam" id="PF03107">
    <property type="entry name" value="C1_2"/>
    <property type="match status" value="2"/>
</dbReference>
<reference evidence="4" key="1">
    <citation type="journal article" date="2018" name="Gigascience">
        <title>Genome assembly of the Pink Ipe (Handroanthus impetiginosus, Bignoniaceae), a highly valued, ecologically keystone Neotropical timber forest tree.</title>
        <authorList>
            <person name="Silva-Junior O.B."/>
            <person name="Grattapaglia D."/>
            <person name="Novaes E."/>
            <person name="Collevatti R.G."/>
        </authorList>
    </citation>
    <scope>NUCLEOTIDE SEQUENCE [LARGE SCALE GENOMIC DNA]</scope>
    <source>
        <strain evidence="4">cv. UFG-1</strain>
    </source>
</reference>
<dbReference type="InterPro" id="IPR046349">
    <property type="entry name" value="C1-like_sf"/>
</dbReference>
<evidence type="ECO:0000259" key="2">
    <source>
        <dbReference type="Pfam" id="PF03107"/>
    </source>
</evidence>
<sequence length="227" mass="25955">MKHPSHTTHPLVLIPSPTYCSGSFFCNACGAPGNAFSYCCPLCEVDLHVSCAFLPPKVTHKSHHHEICLSFRTPDRANSPDYCKVCREELSCGNWSYFCEQPECDFRIHTFCATSEVKPGLYQDDRPTVNENTSVYQAHVRTELTPEEVMLEMSRLQMEFQMTQALSDVKPGLYQDDRPTVNENTSVYQAHVRTELTPEEVMLEMPRLQMEFQMTQAVSDVIAYFPR</sequence>
<evidence type="ECO:0000256" key="1">
    <source>
        <dbReference type="ARBA" id="ARBA00022737"/>
    </source>
</evidence>
<organism evidence="3 4">
    <name type="scientific">Handroanthus impetiginosus</name>
    <dbReference type="NCBI Taxonomy" id="429701"/>
    <lineage>
        <taxon>Eukaryota</taxon>
        <taxon>Viridiplantae</taxon>
        <taxon>Streptophyta</taxon>
        <taxon>Embryophyta</taxon>
        <taxon>Tracheophyta</taxon>
        <taxon>Spermatophyta</taxon>
        <taxon>Magnoliopsida</taxon>
        <taxon>eudicotyledons</taxon>
        <taxon>Gunneridae</taxon>
        <taxon>Pentapetalae</taxon>
        <taxon>asterids</taxon>
        <taxon>lamiids</taxon>
        <taxon>Lamiales</taxon>
        <taxon>Bignoniaceae</taxon>
        <taxon>Crescentiina</taxon>
        <taxon>Tabebuia alliance</taxon>
        <taxon>Handroanthus</taxon>
    </lineage>
</organism>
<keyword evidence="4" id="KW-1185">Reference proteome</keyword>
<dbReference type="PANTHER" id="PTHR46288">
    <property type="entry name" value="PHORBOL-ESTER/DAG-TYPE DOMAIN-CONTAINING PROTEIN"/>
    <property type="match status" value="1"/>
</dbReference>
<evidence type="ECO:0000313" key="3">
    <source>
        <dbReference type="EMBL" id="PIN03615.1"/>
    </source>
</evidence>
<gene>
    <name evidence="3" type="ORF">CDL12_23851</name>
</gene>
<dbReference type="EMBL" id="NKXS01005457">
    <property type="protein sequence ID" value="PIN03615.1"/>
    <property type="molecule type" value="Genomic_DNA"/>
</dbReference>
<proteinExistence type="predicted"/>
<feature type="domain" description="DC1" evidence="2">
    <location>
        <begin position="4"/>
        <end position="52"/>
    </location>
</feature>
<dbReference type="Proteomes" id="UP000231279">
    <property type="component" value="Unassembled WGS sequence"/>
</dbReference>
<dbReference type="SUPFAM" id="SSF57889">
    <property type="entry name" value="Cysteine-rich domain"/>
    <property type="match status" value="2"/>
</dbReference>
<accession>A0A2G9GEJ0</accession>
<dbReference type="AlphaFoldDB" id="A0A2G9GEJ0"/>
<keyword evidence="1" id="KW-0677">Repeat</keyword>
<evidence type="ECO:0000313" key="4">
    <source>
        <dbReference type="Proteomes" id="UP000231279"/>
    </source>
</evidence>
<dbReference type="STRING" id="429701.A0A2G9GEJ0"/>
<dbReference type="PANTHER" id="PTHR46288:SF68">
    <property type="entry name" value="DC1 DOMAIN-CONTAINING PROTEIN"/>
    <property type="match status" value="1"/>
</dbReference>